<protein>
    <recommendedName>
        <fullName evidence="3">DUF2589 domain-containing protein</fullName>
    </recommendedName>
</protein>
<comment type="caution">
    <text evidence="1">The sequence shown here is derived from an EMBL/GenBank/DDBJ whole genome shotgun (WGS) entry which is preliminary data.</text>
</comment>
<reference evidence="1 2" key="1">
    <citation type="submission" date="2017-02" db="EMBL/GenBank/DDBJ databases">
        <title>Pseudoalteromonas ulvae TC14 Genome.</title>
        <authorList>
            <person name="Molmeret M."/>
        </authorList>
    </citation>
    <scope>NUCLEOTIDE SEQUENCE [LARGE SCALE GENOMIC DNA]</scope>
    <source>
        <strain evidence="1">TC14</strain>
    </source>
</reference>
<evidence type="ECO:0000313" key="1">
    <source>
        <dbReference type="EMBL" id="OUL56883.1"/>
    </source>
</evidence>
<dbReference type="RefSeq" id="WP_086745137.1">
    <property type="nucleotide sequence ID" value="NZ_MWPV01000005.1"/>
</dbReference>
<proteinExistence type="predicted"/>
<dbReference type="Proteomes" id="UP000194841">
    <property type="component" value="Unassembled WGS sequence"/>
</dbReference>
<organism evidence="1 2">
    <name type="scientific">Pseudoalteromonas ulvae</name>
    <dbReference type="NCBI Taxonomy" id="107327"/>
    <lineage>
        <taxon>Bacteria</taxon>
        <taxon>Pseudomonadati</taxon>
        <taxon>Pseudomonadota</taxon>
        <taxon>Gammaproteobacteria</taxon>
        <taxon>Alteromonadales</taxon>
        <taxon>Pseudoalteromonadaceae</taxon>
        <taxon>Pseudoalteromonas</taxon>
    </lineage>
</organism>
<dbReference type="Pfam" id="PF11655">
    <property type="entry name" value="DUF2589"/>
    <property type="match status" value="1"/>
</dbReference>
<evidence type="ECO:0008006" key="3">
    <source>
        <dbReference type="Google" id="ProtNLM"/>
    </source>
</evidence>
<keyword evidence="2" id="KW-1185">Reference proteome</keyword>
<dbReference type="AlphaFoldDB" id="A0A244CMP6"/>
<dbReference type="InterPro" id="IPR024510">
    <property type="entry name" value="DUF2589"/>
</dbReference>
<dbReference type="OrthoDB" id="5870625at2"/>
<dbReference type="EMBL" id="MWPV01000005">
    <property type="protein sequence ID" value="OUL56883.1"/>
    <property type="molecule type" value="Genomic_DNA"/>
</dbReference>
<evidence type="ECO:0000313" key="2">
    <source>
        <dbReference type="Proteomes" id="UP000194841"/>
    </source>
</evidence>
<accession>A0A244CMP6</accession>
<gene>
    <name evidence="1" type="ORF">B1199_16075</name>
</gene>
<sequence>MIKFSQLVSAIQNSVEEAAFSVSQENFKTLLSYFHTEKRVSAPESNEPTMHEHPLTPDDFEALVPKSVCIQFPKDDNSTHDVHVPLIALTPINNIQLSEMEIDIDMEIMEKDGDILIGFPSHKKSLFGSSSAHQSANNARVKIKIAPGGKPTGVTTIIEGYEKVLRAQVPN</sequence>
<name>A0A244CMP6_PSEDV</name>